<evidence type="ECO:0000313" key="4">
    <source>
        <dbReference type="EMBL" id="MBB6564603.1"/>
    </source>
</evidence>
<reference evidence="5 6" key="1">
    <citation type="submission" date="2020-05" db="EMBL/GenBank/DDBJ databases">
        <title>Genome sequence of Kribbella sandramycini ATCC 39419.</title>
        <authorList>
            <person name="Maclea K.S."/>
            <person name="Fair J.L."/>
        </authorList>
    </citation>
    <scope>NUCLEOTIDE SEQUENCE [LARGE SCALE GENOMIC DNA]</scope>
    <source>
        <strain evidence="5 6">ATCC 39419</strain>
    </source>
</reference>
<protein>
    <submittedName>
        <fullName evidence="5">4'-phosphopantetheinyl transferase superfamily protein</fullName>
    </submittedName>
</protein>
<evidence type="ECO:0000313" key="7">
    <source>
        <dbReference type="Proteomes" id="UP000553957"/>
    </source>
</evidence>
<dbReference type="AlphaFoldDB" id="A0A7Y4L104"/>
<dbReference type="GO" id="GO:0000287">
    <property type="term" value="F:magnesium ion binding"/>
    <property type="evidence" value="ECO:0007669"/>
    <property type="project" value="InterPro"/>
</dbReference>
<evidence type="ECO:0000256" key="2">
    <source>
        <dbReference type="ARBA" id="ARBA00022679"/>
    </source>
</evidence>
<dbReference type="EMBL" id="JACHKF010000001">
    <property type="protein sequence ID" value="MBB6564603.1"/>
    <property type="molecule type" value="Genomic_DNA"/>
</dbReference>
<comment type="similarity">
    <text evidence="1">Belongs to the P-Pant transferase superfamily. Gsp/Sfp/HetI/AcpT family.</text>
</comment>
<keyword evidence="6" id="KW-1185">Reference proteome</keyword>
<dbReference type="PANTHER" id="PTHR12215">
    <property type="entry name" value="PHOSPHOPANTETHEINE TRANSFERASE"/>
    <property type="match status" value="1"/>
</dbReference>
<sequence>MDDQVDVWTAPAGADSRATAHALLLSLAESLGADPVLRHDPNGRPEIAGLAVSISHSRSLVAVAAGRTGSVGVDLEDIYPREVSGLARRWFDPAELDWLAAQPDGLLAFLRLWTAKEAVGKAVGLGLRNSGLRRLMPLADGPVESVPGLSVVRPPVLDDAVLAVAVSTATQVVLTEHQGTALRRTVRSRTSFPVVVRGN</sequence>
<comment type="caution">
    <text evidence="5">The sequence shown here is derived from an EMBL/GenBank/DDBJ whole genome shotgun (WGS) entry which is preliminary data.</text>
</comment>
<name>A0A7Y4L104_9ACTN</name>
<dbReference type="Pfam" id="PF01648">
    <property type="entry name" value="ACPS"/>
    <property type="match status" value="1"/>
</dbReference>
<dbReference type="RefSeq" id="WP_171674809.1">
    <property type="nucleotide sequence ID" value="NZ_BAAAGT010000006.1"/>
</dbReference>
<dbReference type="PANTHER" id="PTHR12215:SF10">
    <property type="entry name" value="L-AMINOADIPATE-SEMIALDEHYDE DEHYDROGENASE-PHOSPHOPANTETHEINYL TRANSFERASE"/>
    <property type="match status" value="1"/>
</dbReference>
<evidence type="ECO:0000313" key="5">
    <source>
        <dbReference type="EMBL" id="NOL42307.1"/>
    </source>
</evidence>
<evidence type="ECO:0000313" key="6">
    <source>
        <dbReference type="Proteomes" id="UP000534306"/>
    </source>
</evidence>
<evidence type="ECO:0000256" key="1">
    <source>
        <dbReference type="ARBA" id="ARBA00010990"/>
    </source>
</evidence>
<dbReference type="Gene3D" id="3.90.470.20">
    <property type="entry name" value="4'-phosphopantetheinyl transferase domain"/>
    <property type="match status" value="2"/>
</dbReference>
<dbReference type="InterPro" id="IPR008278">
    <property type="entry name" value="4-PPantetheinyl_Trfase_dom"/>
</dbReference>
<dbReference type="Proteomes" id="UP000553957">
    <property type="component" value="Unassembled WGS sequence"/>
</dbReference>
<organism evidence="5 6">
    <name type="scientific">Kribbella sandramycini</name>
    <dbReference type="NCBI Taxonomy" id="60450"/>
    <lineage>
        <taxon>Bacteria</taxon>
        <taxon>Bacillati</taxon>
        <taxon>Actinomycetota</taxon>
        <taxon>Actinomycetes</taxon>
        <taxon>Propionibacteriales</taxon>
        <taxon>Kribbellaceae</taxon>
        <taxon>Kribbella</taxon>
    </lineage>
</organism>
<keyword evidence="2 5" id="KW-0808">Transferase</keyword>
<dbReference type="GO" id="GO:0005829">
    <property type="term" value="C:cytosol"/>
    <property type="evidence" value="ECO:0007669"/>
    <property type="project" value="TreeGrafter"/>
</dbReference>
<dbReference type="SUPFAM" id="SSF56214">
    <property type="entry name" value="4'-phosphopantetheinyl transferase"/>
    <property type="match status" value="1"/>
</dbReference>
<dbReference type="GO" id="GO:0019878">
    <property type="term" value="P:lysine biosynthetic process via aminoadipic acid"/>
    <property type="evidence" value="ECO:0007669"/>
    <property type="project" value="TreeGrafter"/>
</dbReference>
<proteinExistence type="inferred from homology"/>
<gene>
    <name evidence="4" type="ORF">HNR71_000240</name>
    <name evidence="5" type="ORF">HPO96_18835</name>
</gene>
<dbReference type="EMBL" id="JABJRC010000004">
    <property type="protein sequence ID" value="NOL42307.1"/>
    <property type="molecule type" value="Genomic_DNA"/>
</dbReference>
<feature type="domain" description="4'-phosphopantetheinyl transferase" evidence="3">
    <location>
        <begin position="70"/>
        <end position="129"/>
    </location>
</feature>
<dbReference type="GO" id="GO:0008897">
    <property type="term" value="F:holo-[acyl-carrier-protein] synthase activity"/>
    <property type="evidence" value="ECO:0007669"/>
    <property type="project" value="InterPro"/>
</dbReference>
<reference evidence="4 7" key="2">
    <citation type="submission" date="2020-08" db="EMBL/GenBank/DDBJ databases">
        <title>Sequencing the genomes of 1000 actinobacteria strains.</title>
        <authorList>
            <person name="Klenk H.-P."/>
        </authorList>
    </citation>
    <scope>NUCLEOTIDE SEQUENCE [LARGE SCALE GENOMIC DNA]</scope>
    <source>
        <strain evidence="4 7">DSM 15626</strain>
    </source>
</reference>
<dbReference type="InterPro" id="IPR037143">
    <property type="entry name" value="4-PPantetheinyl_Trfase_dom_sf"/>
</dbReference>
<dbReference type="Proteomes" id="UP000534306">
    <property type="component" value="Unassembled WGS sequence"/>
</dbReference>
<dbReference type="InterPro" id="IPR050559">
    <property type="entry name" value="P-Pant_transferase_sf"/>
</dbReference>
<accession>A0A7Y4L104</accession>
<evidence type="ECO:0000259" key="3">
    <source>
        <dbReference type="Pfam" id="PF01648"/>
    </source>
</evidence>